<dbReference type="PROSITE" id="PS00073">
    <property type="entry name" value="ACYL_COA_DH_2"/>
    <property type="match status" value="1"/>
</dbReference>
<dbReference type="InterPro" id="IPR009075">
    <property type="entry name" value="AcylCo_DH/oxidase_C"/>
</dbReference>
<dbReference type="Gene3D" id="1.20.140.10">
    <property type="entry name" value="Butyryl-CoA Dehydrogenase, subunit A, domain 3"/>
    <property type="match status" value="1"/>
</dbReference>
<evidence type="ECO:0000256" key="4">
    <source>
        <dbReference type="ARBA" id="ARBA00022827"/>
    </source>
</evidence>
<evidence type="ECO:0000256" key="8">
    <source>
        <dbReference type="ARBA" id="ARBA00037927"/>
    </source>
</evidence>
<evidence type="ECO:0000256" key="5">
    <source>
        <dbReference type="ARBA" id="ARBA00022946"/>
    </source>
</evidence>
<evidence type="ECO:0000259" key="13">
    <source>
        <dbReference type="Pfam" id="PF02771"/>
    </source>
</evidence>
<dbReference type="Pfam" id="PF02770">
    <property type="entry name" value="Acyl-CoA_dh_M"/>
    <property type="match status" value="1"/>
</dbReference>
<evidence type="ECO:0000313" key="14">
    <source>
        <dbReference type="EMBL" id="MFC3106796.1"/>
    </source>
</evidence>
<dbReference type="Proteomes" id="UP001595530">
    <property type="component" value="Unassembled WGS sequence"/>
</dbReference>
<comment type="catalytic activity">
    <reaction evidence="10">
        <text>glutaryl-CoA + oxidized [electron-transfer flavoprotein] + 2 H(+) = (2E)-butenoyl-CoA + reduced [electron-transfer flavoprotein] + CO2</text>
        <dbReference type="Rhea" id="RHEA:13389"/>
        <dbReference type="Rhea" id="RHEA-COMP:10685"/>
        <dbReference type="Rhea" id="RHEA-COMP:10686"/>
        <dbReference type="ChEBI" id="CHEBI:15378"/>
        <dbReference type="ChEBI" id="CHEBI:16526"/>
        <dbReference type="ChEBI" id="CHEBI:57332"/>
        <dbReference type="ChEBI" id="CHEBI:57378"/>
        <dbReference type="ChEBI" id="CHEBI:57692"/>
        <dbReference type="ChEBI" id="CHEBI:58307"/>
        <dbReference type="EC" id="1.3.8.6"/>
    </reaction>
</comment>
<keyword evidence="3" id="KW-0285">Flavoprotein</keyword>
<dbReference type="EMBL" id="JBHRTP010000006">
    <property type="protein sequence ID" value="MFC3106796.1"/>
    <property type="molecule type" value="Genomic_DNA"/>
</dbReference>
<keyword evidence="15" id="KW-1185">Reference proteome</keyword>
<dbReference type="RefSeq" id="WP_390330726.1">
    <property type="nucleotide sequence ID" value="NZ_JBHRTP010000006.1"/>
</dbReference>
<feature type="domain" description="Acyl-CoA dehydrogenase/oxidase C-terminal" evidence="11">
    <location>
        <begin position="245"/>
        <end position="386"/>
    </location>
</feature>
<name>A0ABV7EXX9_9BURK</name>
<dbReference type="Gene3D" id="1.10.540.10">
    <property type="entry name" value="Acyl-CoA dehydrogenase/oxidase, N-terminal domain"/>
    <property type="match status" value="1"/>
</dbReference>
<feature type="domain" description="Acyl-CoA dehydrogenase/oxidase N-terminal" evidence="13">
    <location>
        <begin position="21"/>
        <end position="133"/>
    </location>
</feature>
<comment type="caution">
    <text evidence="14">The sequence shown here is derived from an EMBL/GenBank/DDBJ whole genome shotgun (WGS) entry which is preliminary data.</text>
</comment>
<evidence type="ECO:0000256" key="2">
    <source>
        <dbReference type="ARBA" id="ARBA00009347"/>
    </source>
</evidence>
<evidence type="ECO:0000313" key="15">
    <source>
        <dbReference type="Proteomes" id="UP001595530"/>
    </source>
</evidence>
<dbReference type="InterPro" id="IPR046373">
    <property type="entry name" value="Acyl-CoA_Oxase/DH_mid-dom_sf"/>
</dbReference>
<comment type="similarity">
    <text evidence="2">Belongs to the acyl-CoA dehydrogenase family.</text>
</comment>
<organism evidence="14 15">
    <name type="scientific">Undibacterium arcticum</name>
    <dbReference type="NCBI Taxonomy" id="1762892"/>
    <lineage>
        <taxon>Bacteria</taxon>
        <taxon>Pseudomonadati</taxon>
        <taxon>Pseudomonadota</taxon>
        <taxon>Betaproteobacteria</taxon>
        <taxon>Burkholderiales</taxon>
        <taxon>Oxalobacteraceae</taxon>
        <taxon>Undibacterium</taxon>
    </lineage>
</organism>
<evidence type="ECO:0000256" key="3">
    <source>
        <dbReference type="ARBA" id="ARBA00022630"/>
    </source>
</evidence>
<keyword evidence="4" id="KW-0274">FAD</keyword>
<dbReference type="InterPro" id="IPR006091">
    <property type="entry name" value="Acyl-CoA_Oxase/DH_mid-dom"/>
</dbReference>
<proteinExistence type="inferred from homology"/>
<sequence length="395" mass="43026">MAHAKASFHWDDPLLLNTQLTDDERMVRDAAQAYCADKLAPRVLEAFRHEKTDPAIFREMGELGLLGATIPTEYGGSGLNYVSYGLIAREVERVDSGYRSMMSVQSSLVMVPINEFGTEAQKQKYLPKLASGEWIGCFGLTEPNHGSDPGSMETRAKTVSGGYALSGAKMWITNSPIADVFVVWGKTDDGKIRGFILEKGWKGLSAPAIHGKVGLRASITGEIVMDEVFVPEENLMPHVEGLKGPFTCLNSARFGIAWGALGAAEDCWHRARQYVLDRKQFGRPLAANQLIQKKLADMQTEITLALQGCLCLGRMKDAGTAAVEITSMMKRNSCGKSLEIARTARDMLGGNGISDEFGVIRHMVNLEVVNTYEGTHDVHALILGRAQTGIAAFAN</sequence>
<dbReference type="SUPFAM" id="SSF47203">
    <property type="entry name" value="Acyl-CoA dehydrogenase C-terminal domain-like"/>
    <property type="match status" value="1"/>
</dbReference>
<dbReference type="Gene3D" id="2.40.110.10">
    <property type="entry name" value="Butyryl-CoA Dehydrogenase, subunit A, domain 2"/>
    <property type="match status" value="1"/>
</dbReference>
<keyword evidence="5" id="KW-0809">Transit peptide</keyword>
<comment type="cofactor">
    <cofactor evidence="1">
        <name>FAD</name>
        <dbReference type="ChEBI" id="CHEBI:57692"/>
    </cofactor>
</comment>
<dbReference type="InterPro" id="IPR037069">
    <property type="entry name" value="AcylCoA_DH/ox_N_sf"/>
</dbReference>
<dbReference type="CDD" id="cd01151">
    <property type="entry name" value="GCD"/>
    <property type="match status" value="1"/>
</dbReference>
<evidence type="ECO:0000256" key="9">
    <source>
        <dbReference type="ARBA" id="ARBA00039033"/>
    </source>
</evidence>
<reference evidence="15" key="1">
    <citation type="journal article" date="2019" name="Int. J. Syst. Evol. Microbiol.">
        <title>The Global Catalogue of Microorganisms (GCM) 10K type strain sequencing project: providing services to taxonomists for standard genome sequencing and annotation.</title>
        <authorList>
            <consortium name="The Broad Institute Genomics Platform"/>
            <consortium name="The Broad Institute Genome Sequencing Center for Infectious Disease"/>
            <person name="Wu L."/>
            <person name="Ma J."/>
        </authorList>
    </citation>
    <scope>NUCLEOTIDE SEQUENCE [LARGE SCALE GENOMIC DNA]</scope>
    <source>
        <strain evidence="15">KCTC 42986</strain>
    </source>
</reference>
<dbReference type="Pfam" id="PF02771">
    <property type="entry name" value="Acyl-CoA_dh_N"/>
    <property type="match status" value="1"/>
</dbReference>
<comment type="pathway">
    <text evidence="7">Amino-acid metabolism; lysine degradation.</text>
</comment>
<evidence type="ECO:0000256" key="7">
    <source>
        <dbReference type="ARBA" id="ARBA00037899"/>
    </source>
</evidence>
<dbReference type="PANTHER" id="PTHR42807:SF1">
    <property type="entry name" value="GLUTARYL-COA DEHYDROGENASE, MITOCHONDRIAL"/>
    <property type="match status" value="1"/>
</dbReference>
<dbReference type="SUPFAM" id="SSF56645">
    <property type="entry name" value="Acyl-CoA dehydrogenase NM domain-like"/>
    <property type="match status" value="1"/>
</dbReference>
<dbReference type="InterPro" id="IPR052033">
    <property type="entry name" value="Glutaryl-CoA_DH_mitochondrial"/>
</dbReference>
<dbReference type="InterPro" id="IPR036250">
    <property type="entry name" value="AcylCo_DH-like_C"/>
</dbReference>
<dbReference type="InterPro" id="IPR006089">
    <property type="entry name" value="Acyl-CoA_DH_CS"/>
</dbReference>
<dbReference type="PANTHER" id="PTHR42807">
    <property type="entry name" value="GLUTARYL-COA DEHYDROGENASE, MITOCHONDRIAL"/>
    <property type="match status" value="1"/>
</dbReference>
<dbReference type="InterPro" id="IPR013786">
    <property type="entry name" value="AcylCoA_DH/ox_N"/>
</dbReference>
<evidence type="ECO:0000259" key="11">
    <source>
        <dbReference type="Pfam" id="PF00441"/>
    </source>
</evidence>
<feature type="domain" description="Acyl-CoA oxidase/dehydrogenase middle" evidence="12">
    <location>
        <begin position="137"/>
        <end position="228"/>
    </location>
</feature>
<dbReference type="Pfam" id="PF00441">
    <property type="entry name" value="Acyl-CoA_dh_1"/>
    <property type="match status" value="1"/>
</dbReference>
<accession>A0ABV7EXX9</accession>
<dbReference type="EC" id="1.3.8.6" evidence="9"/>
<evidence type="ECO:0000259" key="12">
    <source>
        <dbReference type="Pfam" id="PF02770"/>
    </source>
</evidence>
<gene>
    <name evidence="14" type="ORF">ACFOFO_02275</name>
</gene>
<evidence type="ECO:0000256" key="10">
    <source>
        <dbReference type="ARBA" id="ARBA00049493"/>
    </source>
</evidence>
<protein>
    <recommendedName>
        <fullName evidence="9">glutaryl-CoA dehydrogenase (ETF)</fullName>
        <ecNumber evidence="9">1.3.8.6</ecNumber>
    </recommendedName>
</protein>
<evidence type="ECO:0000256" key="1">
    <source>
        <dbReference type="ARBA" id="ARBA00001974"/>
    </source>
</evidence>
<evidence type="ECO:0000256" key="6">
    <source>
        <dbReference type="ARBA" id="ARBA00023002"/>
    </source>
</evidence>
<comment type="pathway">
    <text evidence="8">Amino-acid metabolism; tryptophan metabolism.</text>
</comment>
<keyword evidence="6" id="KW-0560">Oxidoreductase</keyword>
<dbReference type="InterPro" id="IPR009100">
    <property type="entry name" value="AcylCoA_DH/oxidase_NM_dom_sf"/>
</dbReference>